<sequence length="246" mass="27629">MKRLALLLLIPLLLLGGYYIFYPMYQVYSLINYKQHSYDWNQKLTLRIDTPDGLLEASSITHMGVDYFPGGLPLAGTERSYYLTGEAVVADLGEGRYLFALLPKSELAERSFWDLYDTESRGAFLGRIQKQVGQPARPVPLKYYPLLVTFGDLSDPASVMRVDPADLAAVFGAGFALREITLEVTDDPVTEGVVEGVLDYFTWPKEKRKEYRCSVGDCSTFPMRIPNPNGTTAILTDNDFTARKLQ</sequence>
<dbReference type="OrthoDB" id="7428686at2"/>
<dbReference type="Proteomes" id="UP000261704">
    <property type="component" value="Chromosome"/>
</dbReference>
<reference evidence="1 2" key="1">
    <citation type="submission" date="2018-09" db="EMBL/GenBank/DDBJ databases">
        <title>Profundibacter amoris BAR1 gen. nov., sp. nov., a new member of the Roseobacter clade isolated at Lokis Castle Vent Field on the Arctic Mid-Oceanic Ridge.</title>
        <authorList>
            <person name="Le Moine Bauer S."/>
            <person name="Sjoeberg A.G."/>
            <person name="L'Haridon S."/>
            <person name="Stokke R."/>
            <person name="Roalkvam I."/>
            <person name="Steen I.H."/>
            <person name="Dahle H."/>
        </authorList>
    </citation>
    <scope>NUCLEOTIDE SEQUENCE [LARGE SCALE GENOMIC DNA]</scope>
    <source>
        <strain evidence="1 2">BAR1</strain>
    </source>
</reference>
<evidence type="ECO:0000313" key="2">
    <source>
        <dbReference type="Proteomes" id="UP000261704"/>
    </source>
</evidence>
<protein>
    <submittedName>
        <fullName evidence="1">Uncharacterized protein</fullName>
    </submittedName>
</protein>
<dbReference type="KEGG" id="pamo:BAR1_13345"/>
<dbReference type="AlphaFoldDB" id="A0A347UIZ5"/>
<accession>A0A347UIZ5</accession>
<dbReference type="EMBL" id="CP032125">
    <property type="protein sequence ID" value="AXX98823.1"/>
    <property type="molecule type" value="Genomic_DNA"/>
</dbReference>
<organism evidence="1 2">
    <name type="scientific">Profundibacter amoris</name>
    <dbReference type="NCBI Taxonomy" id="2171755"/>
    <lineage>
        <taxon>Bacteria</taxon>
        <taxon>Pseudomonadati</taxon>
        <taxon>Pseudomonadota</taxon>
        <taxon>Alphaproteobacteria</taxon>
        <taxon>Rhodobacterales</taxon>
        <taxon>Paracoccaceae</taxon>
        <taxon>Profundibacter</taxon>
    </lineage>
</organism>
<evidence type="ECO:0000313" key="1">
    <source>
        <dbReference type="EMBL" id="AXX98823.1"/>
    </source>
</evidence>
<name>A0A347UIZ5_9RHOB</name>
<keyword evidence="2" id="KW-1185">Reference proteome</keyword>
<gene>
    <name evidence="1" type="ORF">BAR1_13345</name>
</gene>
<dbReference type="RefSeq" id="WP_118943477.1">
    <property type="nucleotide sequence ID" value="NZ_CP032125.1"/>
</dbReference>
<proteinExistence type="predicted"/>